<keyword evidence="2" id="KW-1185">Reference proteome</keyword>
<dbReference type="Proteomes" id="UP000596742">
    <property type="component" value="Unassembled WGS sequence"/>
</dbReference>
<reference evidence="1" key="1">
    <citation type="submission" date="2018-11" db="EMBL/GenBank/DDBJ databases">
        <authorList>
            <person name="Alioto T."/>
            <person name="Alioto T."/>
        </authorList>
    </citation>
    <scope>NUCLEOTIDE SEQUENCE</scope>
</reference>
<gene>
    <name evidence="1" type="ORF">MGAL_10B045240</name>
</gene>
<evidence type="ECO:0000313" key="2">
    <source>
        <dbReference type="Proteomes" id="UP000596742"/>
    </source>
</evidence>
<sequence length="80" mass="9045">MQLNALRSIAVVHVQIYRNAFWCLETVSCVRQASTCTTAVNISMTEDICPRLTSTKVLIQATETENLEINVVNLVRYVRT</sequence>
<proteinExistence type="predicted"/>
<comment type="caution">
    <text evidence="1">The sequence shown here is derived from an EMBL/GenBank/DDBJ whole genome shotgun (WGS) entry which is preliminary data.</text>
</comment>
<accession>A0A8B6ESV0</accession>
<name>A0A8B6ESV0_MYTGA</name>
<protein>
    <submittedName>
        <fullName evidence="1">Uncharacterized protein</fullName>
    </submittedName>
</protein>
<organism evidence="1 2">
    <name type="scientific">Mytilus galloprovincialis</name>
    <name type="common">Mediterranean mussel</name>
    <dbReference type="NCBI Taxonomy" id="29158"/>
    <lineage>
        <taxon>Eukaryota</taxon>
        <taxon>Metazoa</taxon>
        <taxon>Spiralia</taxon>
        <taxon>Lophotrochozoa</taxon>
        <taxon>Mollusca</taxon>
        <taxon>Bivalvia</taxon>
        <taxon>Autobranchia</taxon>
        <taxon>Pteriomorphia</taxon>
        <taxon>Mytilida</taxon>
        <taxon>Mytiloidea</taxon>
        <taxon>Mytilidae</taxon>
        <taxon>Mytilinae</taxon>
        <taxon>Mytilus</taxon>
    </lineage>
</organism>
<dbReference type="AlphaFoldDB" id="A0A8B6ESV0"/>
<dbReference type="EMBL" id="UYJE01005602">
    <property type="protein sequence ID" value="VDI38533.1"/>
    <property type="molecule type" value="Genomic_DNA"/>
</dbReference>
<dbReference type="OrthoDB" id="10590805at2759"/>
<evidence type="ECO:0000313" key="1">
    <source>
        <dbReference type="EMBL" id="VDI38533.1"/>
    </source>
</evidence>